<dbReference type="EMBL" id="JBHTMP010000046">
    <property type="protein sequence ID" value="MFD1324359.1"/>
    <property type="molecule type" value="Genomic_DNA"/>
</dbReference>
<name>A0ABW3YMD9_9ACTN</name>
<comment type="caution">
    <text evidence="1">The sequence shown here is derived from an EMBL/GenBank/DDBJ whole genome shotgun (WGS) entry which is preliminary data.</text>
</comment>
<dbReference type="RefSeq" id="WP_377574886.1">
    <property type="nucleotide sequence ID" value="NZ_JBHTMP010000046.1"/>
</dbReference>
<gene>
    <name evidence="1" type="ORF">ACFQ4H_25050</name>
</gene>
<accession>A0ABW3YMD9</accession>
<sequence>MRLPESGDLLRVTRTASAQFAVPILFRVIRRCDWPTYRGWTWLDGYQLDSAGNAVERRSIFVRLAGLRRVEPGVPPASRYR</sequence>
<proteinExistence type="predicted"/>
<dbReference type="Proteomes" id="UP001597260">
    <property type="component" value="Unassembled WGS sequence"/>
</dbReference>
<evidence type="ECO:0000313" key="1">
    <source>
        <dbReference type="EMBL" id="MFD1324359.1"/>
    </source>
</evidence>
<evidence type="ECO:0000313" key="2">
    <source>
        <dbReference type="Proteomes" id="UP001597260"/>
    </source>
</evidence>
<reference evidence="2" key="1">
    <citation type="journal article" date="2019" name="Int. J. Syst. Evol. Microbiol.">
        <title>The Global Catalogue of Microorganisms (GCM) 10K type strain sequencing project: providing services to taxonomists for standard genome sequencing and annotation.</title>
        <authorList>
            <consortium name="The Broad Institute Genomics Platform"/>
            <consortium name="The Broad Institute Genome Sequencing Center for Infectious Disease"/>
            <person name="Wu L."/>
            <person name="Ma J."/>
        </authorList>
    </citation>
    <scope>NUCLEOTIDE SEQUENCE [LARGE SCALE GENOMIC DNA]</scope>
    <source>
        <strain evidence="2">JCM 31037</strain>
    </source>
</reference>
<protein>
    <submittedName>
        <fullName evidence="1">Uncharacterized protein</fullName>
    </submittedName>
</protein>
<organism evidence="1 2">
    <name type="scientific">Micromonospora sonneratiae</name>
    <dbReference type="NCBI Taxonomy" id="1184706"/>
    <lineage>
        <taxon>Bacteria</taxon>
        <taxon>Bacillati</taxon>
        <taxon>Actinomycetota</taxon>
        <taxon>Actinomycetes</taxon>
        <taxon>Micromonosporales</taxon>
        <taxon>Micromonosporaceae</taxon>
        <taxon>Micromonospora</taxon>
    </lineage>
</organism>
<keyword evidence="2" id="KW-1185">Reference proteome</keyword>